<proteinExistence type="predicted"/>
<feature type="transmembrane region" description="Helical" evidence="6">
    <location>
        <begin position="435"/>
        <end position="456"/>
    </location>
</feature>
<dbReference type="Proteomes" id="UP000310017">
    <property type="component" value="Chromosome"/>
</dbReference>
<dbReference type="AlphaFoldDB" id="A0A5B7SSM0"/>
<feature type="transmembrane region" description="Helical" evidence="6">
    <location>
        <begin position="49"/>
        <end position="70"/>
    </location>
</feature>
<organism evidence="7 8">
    <name type="scientific">Aggregatimonas sangjinii</name>
    <dbReference type="NCBI Taxonomy" id="2583587"/>
    <lineage>
        <taxon>Bacteria</taxon>
        <taxon>Pseudomonadati</taxon>
        <taxon>Bacteroidota</taxon>
        <taxon>Flavobacteriia</taxon>
        <taxon>Flavobacteriales</taxon>
        <taxon>Flavobacteriaceae</taxon>
        <taxon>Aggregatimonas</taxon>
    </lineage>
</organism>
<dbReference type="OrthoDB" id="8609648at2"/>
<evidence type="ECO:0000313" key="8">
    <source>
        <dbReference type="Proteomes" id="UP000310017"/>
    </source>
</evidence>
<feature type="transmembrane region" description="Helical" evidence="6">
    <location>
        <begin position="91"/>
        <end position="111"/>
    </location>
</feature>
<dbReference type="PANTHER" id="PTHR30250:SF26">
    <property type="entry name" value="PSMA PROTEIN"/>
    <property type="match status" value="1"/>
</dbReference>
<evidence type="ECO:0000256" key="2">
    <source>
        <dbReference type="ARBA" id="ARBA00022475"/>
    </source>
</evidence>
<evidence type="ECO:0000313" key="7">
    <source>
        <dbReference type="EMBL" id="QCW99663.1"/>
    </source>
</evidence>
<evidence type="ECO:0000256" key="6">
    <source>
        <dbReference type="SAM" id="Phobius"/>
    </source>
</evidence>
<sequence>MSRVNYALKNIKVNLIFYLLYTFVGFFSRKIFLDYLGAEFLGVVGTLQSILGFLNLAELGIGTAIGFALYKPLLDNDREQLNKIVSLMGFLYKRVALLVLSIAIIYSFFIGYSFENTSFSLGLILYCFYAFLFSSLLGYLVNFHQTLLQADQKEYIITSYLQTSNIIRLILQTAIAYYYANLYLWISLELVFSIIYSFIIRYRLKQQYPWLDFNLKTTKEVLADFKDIIVTIKRVFVHKISAFVTYGTDQLLIFALVSVTSVAFYQNYLIIFTMLQNIVGKMFSGLNAGVGNLIAENNPKQIGKVFWEMMTLRFFMAGFTALNLYYLIDSFIVIWIGEKYVLEHDIIILMAINYFVLVARMPIDTFIHAYGLYKDTWAPIVEIVLNLGISIFCGMIWGIKGIIFGTTISVTSILVFWKPYYLFSSGFKKSVLQNFWGYFIKLLLAILIPAFAVSYLKDIIVSTVPDTYLNWFLYAIQLNVILLVVLLPCMFFFAKGFKDLIDRVVKRKG</sequence>
<keyword evidence="5 6" id="KW-0472">Membrane</keyword>
<reference evidence="7 8" key="1">
    <citation type="submission" date="2019-05" db="EMBL/GenBank/DDBJ databases">
        <title>Genome sequencing of F202Z8.</title>
        <authorList>
            <person name="Kwon Y.M."/>
        </authorList>
    </citation>
    <scope>NUCLEOTIDE SEQUENCE [LARGE SCALE GENOMIC DNA]</scope>
    <source>
        <strain evidence="7 8">F202Z8</strain>
    </source>
</reference>
<feature type="transmembrane region" description="Helical" evidence="6">
    <location>
        <begin position="403"/>
        <end position="423"/>
    </location>
</feature>
<evidence type="ECO:0000256" key="4">
    <source>
        <dbReference type="ARBA" id="ARBA00022989"/>
    </source>
</evidence>
<dbReference type="KEGG" id="asag:FGM00_05950"/>
<keyword evidence="3 6" id="KW-0812">Transmembrane</keyword>
<keyword evidence="2" id="KW-1003">Cell membrane</keyword>
<dbReference type="RefSeq" id="WP_138852016.1">
    <property type="nucleotide sequence ID" value="NZ_CP040710.1"/>
</dbReference>
<keyword evidence="7" id="KW-0762">Sugar transport</keyword>
<protein>
    <submittedName>
        <fullName evidence="7">Sugar transporter</fullName>
    </submittedName>
</protein>
<keyword evidence="8" id="KW-1185">Reference proteome</keyword>
<feature type="transmembrane region" description="Helical" evidence="6">
    <location>
        <begin position="123"/>
        <end position="143"/>
    </location>
</feature>
<evidence type="ECO:0000256" key="3">
    <source>
        <dbReference type="ARBA" id="ARBA00022692"/>
    </source>
</evidence>
<keyword evidence="4 6" id="KW-1133">Transmembrane helix</keyword>
<feature type="transmembrane region" description="Helical" evidence="6">
    <location>
        <begin position="314"/>
        <end position="334"/>
    </location>
</feature>
<feature type="transmembrane region" description="Helical" evidence="6">
    <location>
        <begin position="182"/>
        <end position="200"/>
    </location>
</feature>
<feature type="transmembrane region" description="Helical" evidence="6">
    <location>
        <begin position="375"/>
        <end position="397"/>
    </location>
</feature>
<feature type="transmembrane region" description="Helical" evidence="6">
    <location>
        <begin position="468"/>
        <end position="493"/>
    </location>
</feature>
<feature type="transmembrane region" description="Helical" evidence="6">
    <location>
        <begin position="346"/>
        <end position="363"/>
    </location>
</feature>
<evidence type="ECO:0000256" key="5">
    <source>
        <dbReference type="ARBA" id="ARBA00023136"/>
    </source>
</evidence>
<evidence type="ECO:0000256" key="1">
    <source>
        <dbReference type="ARBA" id="ARBA00004651"/>
    </source>
</evidence>
<feature type="transmembrane region" description="Helical" evidence="6">
    <location>
        <begin position="243"/>
        <end position="264"/>
    </location>
</feature>
<gene>
    <name evidence="7" type="ORF">FGM00_05950</name>
</gene>
<feature type="transmembrane region" description="Helical" evidence="6">
    <location>
        <begin position="12"/>
        <end position="29"/>
    </location>
</feature>
<dbReference type="InterPro" id="IPR050833">
    <property type="entry name" value="Poly_Biosynth_Transport"/>
</dbReference>
<comment type="subcellular location">
    <subcellularLocation>
        <location evidence="1">Cell membrane</location>
        <topology evidence="1">Multi-pass membrane protein</topology>
    </subcellularLocation>
</comment>
<dbReference type="PANTHER" id="PTHR30250">
    <property type="entry name" value="PST FAMILY PREDICTED COLANIC ACID TRANSPORTER"/>
    <property type="match status" value="1"/>
</dbReference>
<dbReference type="EMBL" id="CP040710">
    <property type="protein sequence ID" value="QCW99663.1"/>
    <property type="molecule type" value="Genomic_DNA"/>
</dbReference>
<name>A0A5B7SSM0_9FLAO</name>
<keyword evidence="7" id="KW-0813">Transport</keyword>
<dbReference type="GO" id="GO:0005886">
    <property type="term" value="C:plasma membrane"/>
    <property type="evidence" value="ECO:0007669"/>
    <property type="project" value="UniProtKB-SubCell"/>
</dbReference>
<accession>A0A5B7SSM0</accession>